<keyword evidence="10" id="KW-1185">Reference proteome</keyword>
<feature type="domain" description="Alpha-carbonic anhydrase" evidence="8">
    <location>
        <begin position="1"/>
        <end position="229"/>
    </location>
</feature>
<comment type="similarity">
    <text evidence="2">Belongs to the alpha-carbonic anhydrase family.</text>
</comment>
<comment type="cofactor">
    <cofactor evidence="1">
        <name>Zn(2+)</name>
        <dbReference type="ChEBI" id="CHEBI:29105"/>
    </cofactor>
</comment>
<dbReference type="InterPro" id="IPR036398">
    <property type="entry name" value="CA_dom_sf"/>
</dbReference>
<comment type="catalytic activity">
    <reaction evidence="7">
        <text>hydrogencarbonate + H(+) = CO2 + H2O</text>
        <dbReference type="Rhea" id="RHEA:10748"/>
        <dbReference type="ChEBI" id="CHEBI:15377"/>
        <dbReference type="ChEBI" id="CHEBI:15378"/>
        <dbReference type="ChEBI" id="CHEBI:16526"/>
        <dbReference type="ChEBI" id="CHEBI:17544"/>
        <dbReference type="EC" id="4.2.1.1"/>
    </reaction>
</comment>
<evidence type="ECO:0000256" key="4">
    <source>
        <dbReference type="ARBA" id="ARBA00022723"/>
    </source>
</evidence>
<dbReference type="SMART" id="SM01057">
    <property type="entry name" value="Carb_anhydrase"/>
    <property type="match status" value="1"/>
</dbReference>
<proteinExistence type="inferred from homology"/>
<dbReference type="Gene3D" id="3.10.200.10">
    <property type="entry name" value="Alpha carbonic anhydrase"/>
    <property type="match status" value="1"/>
</dbReference>
<dbReference type="EC" id="4.2.1.1" evidence="3"/>
<dbReference type="PROSITE" id="PS51144">
    <property type="entry name" value="ALPHA_CA_2"/>
    <property type="match status" value="1"/>
</dbReference>
<keyword evidence="4" id="KW-0479">Metal-binding</keyword>
<keyword evidence="6" id="KW-0456">Lyase</keyword>
<dbReference type="SUPFAM" id="SSF51069">
    <property type="entry name" value="Carbonic anhydrase"/>
    <property type="match status" value="1"/>
</dbReference>
<evidence type="ECO:0000256" key="5">
    <source>
        <dbReference type="ARBA" id="ARBA00022833"/>
    </source>
</evidence>
<evidence type="ECO:0000256" key="3">
    <source>
        <dbReference type="ARBA" id="ARBA00012925"/>
    </source>
</evidence>
<dbReference type="CDD" id="cd00326">
    <property type="entry name" value="alpha_CA"/>
    <property type="match status" value="1"/>
</dbReference>
<evidence type="ECO:0000256" key="7">
    <source>
        <dbReference type="ARBA" id="ARBA00048348"/>
    </source>
</evidence>
<evidence type="ECO:0000313" key="10">
    <source>
        <dbReference type="Proteomes" id="UP001235939"/>
    </source>
</evidence>
<reference evidence="9 10" key="1">
    <citation type="submission" date="2022-01" db="EMBL/GenBank/DDBJ databases">
        <title>A chromosomal length assembly of Cordylochernes scorpioides.</title>
        <authorList>
            <person name="Zeh D."/>
            <person name="Zeh J."/>
        </authorList>
    </citation>
    <scope>NUCLEOTIDE SEQUENCE [LARGE SCALE GENOMIC DNA]</scope>
    <source>
        <strain evidence="9">IN4F17</strain>
        <tissue evidence="9">Whole Body</tissue>
    </source>
</reference>
<evidence type="ECO:0000256" key="1">
    <source>
        <dbReference type="ARBA" id="ARBA00001947"/>
    </source>
</evidence>
<protein>
    <recommendedName>
        <fullName evidence="3">carbonic anhydrase</fullName>
        <ecNumber evidence="3">4.2.1.1</ecNumber>
    </recommendedName>
</protein>
<evidence type="ECO:0000313" key="9">
    <source>
        <dbReference type="EMBL" id="UYV70211.1"/>
    </source>
</evidence>
<dbReference type="EMBL" id="CP092869">
    <property type="protein sequence ID" value="UYV70211.1"/>
    <property type="molecule type" value="Genomic_DNA"/>
</dbReference>
<organism evidence="9 10">
    <name type="scientific">Cordylochernes scorpioides</name>
    <dbReference type="NCBI Taxonomy" id="51811"/>
    <lineage>
        <taxon>Eukaryota</taxon>
        <taxon>Metazoa</taxon>
        <taxon>Ecdysozoa</taxon>
        <taxon>Arthropoda</taxon>
        <taxon>Chelicerata</taxon>
        <taxon>Arachnida</taxon>
        <taxon>Pseudoscorpiones</taxon>
        <taxon>Cheliferoidea</taxon>
        <taxon>Chernetidae</taxon>
        <taxon>Cordylochernes</taxon>
    </lineage>
</organism>
<dbReference type="InterPro" id="IPR001148">
    <property type="entry name" value="CA_dom"/>
</dbReference>
<dbReference type="Pfam" id="PF00194">
    <property type="entry name" value="Carb_anhydrase"/>
    <property type="match status" value="1"/>
</dbReference>
<name>A0ABY6KMZ4_9ARAC</name>
<evidence type="ECO:0000256" key="6">
    <source>
        <dbReference type="ARBA" id="ARBA00023239"/>
    </source>
</evidence>
<dbReference type="InterPro" id="IPR023561">
    <property type="entry name" value="Carbonic_anhydrase_a-class"/>
</dbReference>
<dbReference type="PANTHER" id="PTHR18952">
    <property type="entry name" value="CARBONIC ANHYDRASE"/>
    <property type="match status" value="1"/>
</dbReference>
<dbReference type="PANTHER" id="PTHR18952:SF141">
    <property type="entry name" value="CARBONIC ANHYDRASE"/>
    <property type="match status" value="1"/>
</dbReference>
<gene>
    <name evidence="9" type="ORF">LAZ67_7002208</name>
</gene>
<sequence>MSKEVDVDYNLKPLLFRNYIQSNRRFRIRNTGHTERITAVVVGNLHWVSAVEVMPMDNVTPFIKSGGLNSSYRFVQMHFHWGGADYCGSEHSLNGRFYPMEVILLAKWQMLGTSLVARVAPIFQLLGPPLDNPSLQIIVDMLPRVRYRGQRAIINKGLNLEGFLPSRRELFFRYSGSLSVPPCSEVVTWTVYPKLVYISRGQYQTWEIFHKEVHSNSLKRGGYRRNNLK</sequence>
<evidence type="ECO:0000259" key="8">
    <source>
        <dbReference type="PROSITE" id="PS51144"/>
    </source>
</evidence>
<evidence type="ECO:0000256" key="2">
    <source>
        <dbReference type="ARBA" id="ARBA00010718"/>
    </source>
</evidence>
<keyword evidence="5" id="KW-0862">Zinc</keyword>
<accession>A0ABY6KMZ4</accession>
<dbReference type="Proteomes" id="UP001235939">
    <property type="component" value="Chromosome 07"/>
</dbReference>